<comment type="caution">
    <text evidence="1">The sequence shown here is derived from an EMBL/GenBank/DDBJ whole genome shotgun (WGS) entry which is preliminary data.</text>
</comment>
<name>A0A7W8ZK54_9SPHI</name>
<dbReference type="AlphaFoldDB" id="A0A7W8ZK54"/>
<dbReference type="EMBL" id="JACHCE010000001">
    <property type="protein sequence ID" value="MBB5635330.1"/>
    <property type="molecule type" value="Genomic_DNA"/>
</dbReference>
<evidence type="ECO:0000313" key="2">
    <source>
        <dbReference type="Proteomes" id="UP000537204"/>
    </source>
</evidence>
<proteinExistence type="predicted"/>
<evidence type="ECO:0000313" key="1">
    <source>
        <dbReference type="EMBL" id="MBB5635330.1"/>
    </source>
</evidence>
<organism evidence="1 2">
    <name type="scientific">Pedobacter cryoconitis</name>
    <dbReference type="NCBI Taxonomy" id="188932"/>
    <lineage>
        <taxon>Bacteria</taxon>
        <taxon>Pseudomonadati</taxon>
        <taxon>Bacteroidota</taxon>
        <taxon>Sphingobacteriia</taxon>
        <taxon>Sphingobacteriales</taxon>
        <taxon>Sphingobacteriaceae</taxon>
        <taxon>Pedobacter</taxon>
    </lineage>
</organism>
<gene>
    <name evidence="1" type="ORF">HDE68_001215</name>
</gene>
<protein>
    <submittedName>
        <fullName evidence="1">Uncharacterized protein</fullName>
    </submittedName>
</protein>
<reference evidence="1 2" key="1">
    <citation type="submission" date="2020-08" db="EMBL/GenBank/DDBJ databases">
        <title>Genomic Encyclopedia of Type Strains, Phase IV (KMG-V): Genome sequencing to study the core and pangenomes of soil and plant-associated prokaryotes.</title>
        <authorList>
            <person name="Whitman W."/>
        </authorList>
    </citation>
    <scope>NUCLEOTIDE SEQUENCE [LARGE SCALE GENOMIC DNA]</scope>
    <source>
        <strain evidence="1 2">S3M1</strain>
    </source>
</reference>
<accession>A0A7W8ZK54</accession>
<dbReference type="Proteomes" id="UP000537204">
    <property type="component" value="Unassembled WGS sequence"/>
</dbReference>
<sequence length="95" mass="10773">METSYEISLNMKTLKGIETYGCFHLGHDEAFARRLYASLVAGEEVSVDSVITIDMVKREGGVPFPQGLRHCSYEQLAVNIRLITKELFKHLNLEN</sequence>